<organism evidence="2 3">
    <name type="scientific">Thioclava pacifica DSM 10166</name>
    <dbReference type="NCBI Taxonomy" id="1353537"/>
    <lineage>
        <taxon>Bacteria</taxon>
        <taxon>Pseudomonadati</taxon>
        <taxon>Pseudomonadota</taxon>
        <taxon>Alphaproteobacteria</taxon>
        <taxon>Rhodobacterales</taxon>
        <taxon>Paracoccaceae</taxon>
        <taxon>Thioclava</taxon>
    </lineage>
</organism>
<feature type="region of interest" description="Disordered" evidence="1">
    <location>
        <begin position="1"/>
        <end position="20"/>
    </location>
</feature>
<evidence type="ECO:0000313" key="3">
    <source>
        <dbReference type="Proteomes" id="UP000027432"/>
    </source>
</evidence>
<reference evidence="2 3" key="1">
    <citation type="submission" date="2013-07" db="EMBL/GenBank/DDBJ databases">
        <title>Thioclava pacifica DSM 10166 Genome Sequencing.</title>
        <authorList>
            <person name="Lai Q."/>
            <person name="Shao Z."/>
        </authorList>
    </citation>
    <scope>NUCLEOTIDE SEQUENCE [LARGE SCALE GENOMIC DNA]</scope>
    <source>
        <strain evidence="2 3">DSM 10166</strain>
    </source>
</reference>
<sequence length="109" mass="12141">MRGGKLSTGQDAAKTTTEPECKTLSTGDTFCKVERSGVSRWVLQGQMQPDFKVGEVFPVYDHSMIMDLNRYDLPPVTGAWRYYVVRGVIYKVGADSHKVIEVVGRAIGR</sequence>
<protein>
    <submittedName>
        <fullName evidence="2">Uncharacterized protein</fullName>
    </submittedName>
</protein>
<gene>
    <name evidence="2" type="ORF">TP2_10990</name>
</gene>
<feature type="compositionally biased region" description="Polar residues" evidence="1">
    <location>
        <begin position="7"/>
        <end position="20"/>
    </location>
</feature>
<name>A0A074J657_9RHOB</name>
<evidence type="ECO:0000313" key="2">
    <source>
        <dbReference type="EMBL" id="KEO51994.1"/>
    </source>
</evidence>
<proteinExistence type="predicted"/>
<dbReference type="EMBL" id="AUND01000034">
    <property type="protein sequence ID" value="KEO51994.1"/>
    <property type="molecule type" value="Genomic_DNA"/>
</dbReference>
<dbReference type="AlphaFoldDB" id="A0A074J657"/>
<dbReference type="Proteomes" id="UP000027432">
    <property type="component" value="Unassembled WGS sequence"/>
</dbReference>
<comment type="caution">
    <text evidence="2">The sequence shown here is derived from an EMBL/GenBank/DDBJ whole genome shotgun (WGS) entry which is preliminary data.</text>
</comment>
<keyword evidence="3" id="KW-1185">Reference proteome</keyword>
<evidence type="ECO:0000256" key="1">
    <source>
        <dbReference type="SAM" id="MobiDB-lite"/>
    </source>
</evidence>
<accession>A0A074J657</accession>
<dbReference type="eggNOG" id="ENOG5032I4Z">
    <property type="taxonomic scope" value="Bacteria"/>
</dbReference>